<dbReference type="SUPFAM" id="SSF54001">
    <property type="entry name" value="Cysteine proteinases"/>
    <property type="match status" value="1"/>
</dbReference>
<dbReference type="EMBL" id="MN740377">
    <property type="protein sequence ID" value="QHU03417.1"/>
    <property type="molecule type" value="Genomic_DNA"/>
</dbReference>
<dbReference type="InterPro" id="IPR038765">
    <property type="entry name" value="Papain-like_cys_pep_sf"/>
</dbReference>
<protein>
    <submittedName>
        <fullName evidence="1">Uncharacterized protein</fullName>
    </submittedName>
</protein>
<dbReference type="Gene3D" id="3.40.395.10">
    <property type="entry name" value="Adenoviral Proteinase, Chain A"/>
    <property type="match status" value="1"/>
</dbReference>
<name>A0A6C0JG35_9ZZZZ</name>
<accession>A0A6C0JG35</accession>
<proteinExistence type="predicted"/>
<organism evidence="1">
    <name type="scientific">viral metagenome</name>
    <dbReference type="NCBI Taxonomy" id="1070528"/>
    <lineage>
        <taxon>unclassified sequences</taxon>
        <taxon>metagenomes</taxon>
        <taxon>organismal metagenomes</taxon>
    </lineage>
</organism>
<dbReference type="AlphaFoldDB" id="A0A6C0JG35"/>
<sequence>MVHNYCSPNNRNNSHTCFSNNSLKKIANEYNKRTKKTKIKVPKTLNDASRKTLWTTIEKKMQQFIDKSCQGQHCLLDTQLVKNIDDSELEESFRPQMPKEWKDKPTTWLSTVDIKKVMKQYEKNSDFVFAGAVPIDFDYDFGGLGQCVSNELCNLNIEELIKKNKYQFGVVFNLDPHYKSGSHWTSLYANFRTGGIYYFDSYANQPPEEVMILMERIKSQGNLLLKQNKLDINEMPDLYTQFSEYSRISKRKIVVDNPEDFHIDTLVSFGSIDNQNRVNIDKLTFNKIKNINGNELTLQNNIECSDCPYIFMKSFRTFYNNNRFQFKNSECGVYSMHFIEEFLNGKTFDQIINNIIKDDEINKKRNYFYRPY</sequence>
<evidence type="ECO:0000313" key="1">
    <source>
        <dbReference type="EMBL" id="QHU03417.1"/>
    </source>
</evidence>
<reference evidence="1" key="1">
    <citation type="journal article" date="2020" name="Nature">
        <title>Giant virus diversity and host interactions through global metagenomics.</title>
        <authorList>
            <person name="Schulz F."/>
            <person name="Roux S."/>
            <person name="Paez-Espino D."/>
            <person name="Jungbluth S."/>
            <person name="Walsh D.A."/>
            <person name="Denef V.J."/>
            <person name="McMahon K.D."/>
            <person name="Konstantinidis K.T."/>
            <person name="Eloe-Fadrosh E.A."/>
            <person name="Kyrpides N.C."/>
            <person name="Woyke T."/>
        </authorList>
    </citation>
    <scope>NUCLEOTIDE SEQUENCE</scope>
    <source>
        <strain evidence="1">GVMAG-M-3300026093-6</strain>
    </source>
</reference>